<feature type="domain" description="Phosphoesterase HXTX" evidence="3">
    <location>
        <begin position="22"/>
        <end position="101"/>
    </location>
</feature>
<dbReference type="GO" id="GO:0016874">
    <property type="term" value="F:ligase activity"/>
    <property type="evidence" value="ECO:0007669"/>
    <property type="project" value="UniProtKB-KW"/>
</dbReference>
<dbReference type="InterPro" id="IPR004175">
    <property type="entry name" value="RNA_CPDase"/>
</dbReference>
<dbReference type="InterPro" id="IPR014051">
    <property type="entry name" value="Phosphoesterase_HXTX"/>
</dbReference>
<accession>A0A1I5DU43</accession>
<sequence>MRAINENAGMEQRFVRFFFALWPDDRVQKQLSDAVERSRLEPLCGGRKTKTENIHLTLVFVGEVNPGKLEALCQIADRVKGSGARAFDLVVERMGYWKHNKIVYAAIAKIPQELTDLASALQDALSTAGFSLEQRAYKPHITLMRNASCRTLPELAEPIAWRVREWMLVKSEQTSSGSNYVPVGRWSLDS</sequence>
<name>A0A1I5DU43_9PROT</name>
<comment type="function">
    <text evidence="2">Hydrolyzes RNA 2',3'-cyclic phosphodiester to an RNA 2'-phosphomonoester.</text>
</comment>
<gene>
    <name evidence="4" type="ORF">SAMN05216386_2402</name>
</gene>
<dbReference type="Gene3D" id="3.90.1140.10">
    <property type="entry name" value="Cyclic phosphodiesterase"/>
    <property type="match status" value="1"/>
</dbReference>
<comment type="catalytic activity">
    <reaction evidence="2">
        <text>a 3'-end 2',3'-cyclophospho-ribonucleotide-RNA + H2O = a 3'-end 2'-phospho-ribonucleotide-RNA + H(+)</text>
        <dbReference type="Rhea" id="RHEA:11828"/>
        <dbReference type="Rhea" id="RHEA-COMP:10464"/>
        <dbReference type="Rhea" id="RHEA-COMP:17353"/>
        <dbReference type="ChEBI" id="CHEBI:15377"/>
        <dbReference type="ChEBI" id="CHEBI:15378"/>
        <dbReference type="ChEBI" id="CHEBI:83064"/>
        <dbReference type="ChEBI" id="CHEBI:173113"/>
        <dbReference type="EC" id="3.1.4.58"/>
    </reaction>
</comment>
<keyword evidence="5" id="KW-1185">Reference proteome</keyword>
<keyword evidence="4" id="KW-0436">Ligase</keyword>
<feature type="active site" description="Proton donor" evidence="2">
    <location>
        <position position="55"/>
    </location>
</feature>
<dbReference type="GO" id="GO:0004113">
    <property type="term" value="F:2',3'-cyclic-nucleotide 3'-phosphodiesterase activity"/>
    <property type="evidence" value="ECO:0007669"/>
    <property type="project" value="InterPro"/>
</dbReference>
<reference evidence="5" key="1">
    <citation type="submission" date="2016-10" db="EMBL/GenBank/DDBJ databases">
        <authorList>
            <person name="Varghese N."/>
        </authorList>
    </citation>
    <scope>NUCLEOTIDE SEQUENCE [LARGE SCALE GENOMIC DNA]</scope>
    <source>
        <strain evidence="5">Nsp8</strain>
    </source>
</reference>
<evidence type="ECO:0000256" key="1">
    <source>
        <dbReference type="ARBA" id="ARBA00022801"/>
    </source>
</evidence>
<feature type="short sequence motif" description="HXTX 2" evidence="2">
    <location>
        <begin position="140"/>
        <end position="143"/>
    </location>
</feature>
<organism evidence="4 5">
    <name type="scientific">Nitrosospira briensis</name>
    <dbReference type="NCBI Taxonomy" id="35799"/>
    <lineage>
        <taxon>Bacteria</taxon>
        <taxon>Pseudomonadati</taxon>
        <taxon>Pseudomonadota</taxon>
        <taxon>Betaproteobacteria</taxon>
        <taxon>Nitrosomonadales</taxon>
        <taxon>Nitrosomonadaceae</taxon>
        <taxon>Nitrosospira</taxon>
    </lineage>
</organism>
<feature type="active site" description="Proton acceptor" evidence="2">
    <location>
        <position position="140"/>
    </location>
</feature>
<evidence type="ECO:0000313" key="5">
    <source>
        <dbReference type="Proteomes" id="UP000183107"/>
    </source>
</evidence>
<dbReference type="Pfam" id="PF02834">
    <property type="entry name" value="LigT_PEase"/>
    <property type="match status" value="2"/>
</dbReference>
<dbReference type="SUPFAM" id="SSF55144">
    <property type="entry name" value="LigT-like"/>
    <property type="match status" value="1"/>
</dbReference>
<protein>
    <recommendedName>
        <fullName evidence="2">RNA 2',3'-cyclic phosphodiesterase</fullName>
        <shortName evidence="2">RNA 2',3'-CPDase</shortName>
        <ecNumber evidence="2">3.1.4.58</ecNumber>
    </recommendedName>
</protein>
<evidence type="ECO:0000313" key="4">
    <source>
        <dbReference type="EMBL" id="SFO02706.1"/>
    </source>
</evidence>
<dbReference type="InterPro" id="IPR009097">
    <property type="entry name" value="Cyclic_Pdiesterase"/>
</dbReference>
<evidence type="ECO:0000259" key="3">
    <source>
        <dbReference type="Pfam" id="PF02834"/>
    </source>
</evidence>
<dbReference type="HAMAP" id="MF_01940">
    <property type="entry name" value="RNA_CPDase"/>
    <property type="match status" value="1"/>
</dbReference>
<feature type="domain" description="Phosphoesterase HXTX" evidence="3">
    <location>
        <begin position="109"/>
        <end position="173"/>
    </location>
</feature>
<dbReference type="NCBIfam" id="TIGR02258">
    <property type="entry name" value="2_5_ligase"/>
    <property type="match status" value="1"/>
</dbReference>
<comment type="similarity">
    <text evidence="2">Belongs to the 2H phosphoesterase superfamily. ThpR family.</text>
</comment>
<proteinExistence type="inferred from homology"/>
<dbReference type="EMBL" id="FOVJ01000006">
    <property type="protein sequence ID" value="SFO02706.1"/>
    <property type="molecule type" value="Genomic_DNA"/>
</dbReference>
<dbReference type="GO" id="GO:0008664">
    <property type="term" value="F:RNA 2',3'-cyclic 3'-phosphodiesterase activity"/>
    <property type="evidence" value="ECO:0007669"/>
    <property type="project" value="UniProtKB-EC"/>
</dbReference>
<dbReference type="AlphaFoldDB" id="A0A1I5DU43"/>
<dbReference type="PANTHER" id="PTHR35561">
    <property type="entry name" value="RNA 2',3'-CYCLIC PHOSPHODIESTERASE"/>
    <property type="match status" value="1"/>
</dbReference>
<dbReference type="EC" id="3.1.4.58" evidence="2"/>
<dbReference type="Proteomes" id="UP000183107">
    <property type="component" value="Unassembled WGS sequence"/>
</dbReference>
<evidence type="ECO:0000256" key="2">
    <source>
        <dbReference type="HAMAP-Rule" id="MF_01940"/>
    </source>
</evidence>
<dbReference type="PANTHER" id="PTHR35561:SF1">
    <property type="entry name" value="RNA 2',3'-CYCLIC PHOSPHODIESTERASE"/>
    <property type="match status" value="1"/>
</dbReference>
<keyword evidence="1 2" id="KW-0378">Hydrolase</keyword>
<feature type="short sequence motif" description="HXTX 1" evidence="2">
    <location>
        <begin position="55"/>
        <end position="58"/>
    </location>
</feature>